<dbReference type="AlphaFoldDB" id="A0A7X4HIW1"/>
<evidence type="ECO:0000259" key="3">
    <source>
        <dbReference type="Pfam" id="PF12682"/>
    </source>
</evidence>
<dbReference type="Pfam" id="PF12682">
    <property type="entry name" value="Flavodoxin_4"/>
    <property type="match status" value="1"/>
</dbReference>
<evidence type="ECO:0000313" key="5">
    <source>
        <dbReference type="Proteomes" id="UP000450676"/>
    </source>
</evidence>
<dbReference type="GO" id="GO:0010181">
    <property type="term" value="F:FMN binding"/>
    <property type="evidence" value="ECO:0007669"/>
    <property type="project" value="InterPro"/>
</dbReference>
<dbReference type="Gene3D" id="3.40.50.360">
    <property type="match status" value="1"/>
</dbReference>
<dbReference type="RefSeq" id="WP_161075640.1">
    <property type="nucleotide sequence ID" value="NZ_CP086370.1"/>
</dbReference>
<dbReference type="PANTHER" id="PTHR39201:SF1">
    <property type="entry name" value="FLAVODOXIN-LIKE DOMAIN-CONTAINING PROTEIN"/>
    <property type="match status" value="1"/>
</dbReference>
<organism evidence="4 5">
    <name type="scientific">Pseudoduganella aquatica</name>
    <dbReference type="NCBI Taxonomy" id="2660641"/>
    <lineage>
        <taxon>Bacteria</taxon>
        <taxon>Pseudomonadati</taxon>
        <taxon>Pseudomonadota</taxon>
        <taxon>Betaproteobacteria</taxon>
        <taxon>Burkholderiales</taxon>
        <taxon>Oxalobacteraceae</taxon>
        <taxon>Telluria group</taxon>
        <taxon>Pseudoduganella</taxon>
    </lineage>
</organism>
<dbReference type="SUPFAM" id="SSF52218">
    <property type="entry name" value="Flavoproteins"/>
    <property type="match status" value="1"/>
</dbReference>
<evidence type="ECO:0000313" key="4">
    <source>
        <dbReference type="EMBL" id="MYN11377.1"/>
    </source>
</evidence>
<gene>
    <name evidence="4" type="ORF">GTP77_29110</name>
</gene>
<keyword evidence="2" id="KW-0288">FMN</keyword>
<dbReference type="Proteomes" id="UP000450676">
    <property type="component" value="Unassembled WGS sequence"/>
</dbReference>
<dbReference type="EMBL" id="WWCU01000071">
    <property type="protein sequence ID" value="MYN11377.1"/>
    <property type="molecule type" value="Genomic_DNA"/>
</dbReference>
<reference evidence="4 5" key="1">
    <citation type="submission" date="2019-12" db="EMBL/GenBank/DDBJ databases">
        <title>Novel species isolated from a subtropical stream in China.</title>
        <authorList>
            <person name="Lu H."/>
        </authorList>
    </citation>
    <scope>NUCLEOTIDE SEQUENCE [LARGE SCALE GENOMIC DNA]</scope>
    <source>
        <strain evidence="4 5">FT127W</strain>
    </source>
</reference>
<dbReference type="PANTHER" id="PTHR39201">
    <property type="entry name" value="EXPORTED PROTEIN-RELATED"/>
    <property type="match status" value="1"/>
</dbReference>
<keyword evidence="1" id="KW-0285">Flavoprotein</keyword>
<comment type="caution">
    <text evidence="4">The sequence shown here is derived from an EMBL/GenBank/DDBJ whole genome shotgun (WGS) entry which is preliminary data.</text>
</comment>
<dbReference type="InterPro" id="IPR029039">
    <property type="entry name" value="Flavoprotein-like_sf"/>
</dbReference>
<dbReference type="InterPro" id="IPR008254">
    <property type="entry name" value="Flavodoxin/NO_synth"/>
</dbReference>
<keyword evidence="5" id="KW-1185">Reference proteome</keyword>
<feature type="domain" description="Flavodoxin-like" evidence="3">
    <location>
        <begin position="5"/>
        <end position="112"/>
    </location>
</feature>
<proteinExistence type="predicted"/>
<name>A0A7X4HIW1_9BURK</name>
<accession>A0A7X4HIW1</accession>
<evidence type="ECO:0000256" key="1">
    <source>
        <dbReference type="ARBA" id="ARBA00022630"/>
    </source>
</evidence>
<evidence type="ECO:0000256" key="2">
    <source>
        <dbReference type="ARBA" id="ARBA00022643"/>
    </source>
</evidence>
<sequence>MKLCLIVYYSRSGVTAKVASALAQACGADLERIEDLRPRSGAAGYLRSAWEALRGRPAQIAPPRHRPGDYHVVVLGTPVWAGHMSAPIRSYIAQQRGQFRQLGLFCTMGGSGGPGVLAAMAALCGKPAAATLCLRQRDVLNGMDQAALAGFARSLGLGTHPAPAGQA</sequence>
<protein>
    <submittedName>
        <fullName evidence="4">Flavodoxin</fullName>
    </submittedName>
</protein>